<keyword evidence="1" id="KW-1133">Transmembrane helix</keyword>
<protein>
    <submittedName>
        <fullName evidence="2">Uncharacterized protein</fullName>
    </submittedName>
</protein>
<dbReference type="AlphaFoldDB" id="A0A6V7UXP0"/>
<feature type="transmembrane region" description="Helical" evidence="1">
    <location>
        <begin position="22"/>
        <end position="38"/>
    </location>
</feature>
<evidence type="ECO:0000313" key="2">
    <source>
        <dbReference type="EMBL" id="CAD2167382.1"/>
    </source>
</evidence>
<keyword evidence="1" id="KW-0812">Transmembrane</keyword>
<keyword evidence="1" id="KW-0472">Membrane</keyword>
<name>A0A6V7UXP0_MELEN</name>
<sequence length="50" mass="5984">MFFPVKATLFRLFEYNSIRNEIFKVIILLFCGINLSLFEDKNRRKILSGK</sequence>
<dbReference type="EMBL" id="CAJEWN010000127">
    <property type="protein sequence ID" value="CAD2167382.1"/>
    <property type="molecule type" value="Genomic_DNA"/>
</dbReference>
<evidence type="ECO:0000313" key="3">
    <source>
        <dbReference type="Proteomes" id="UP000580250"/>
    </source>
</evidence>
<organism evidence="2 3">
    <name type="scientific">Meloidogyne enterolobii</name>
    <name type="common">Root-knot nematode worm</name>
    <name type="synonym">Meloidogyne mayaguensis</name>
    <dbReference type="NCBI Taxonomy" id="390850"/>
    <lineage>
        <taxon>Eukaryota</taxon>
        <taxon>Metazoa</taxon>
        <taxon>Ecdysozoa</taxon>
        <taxon>Nematoda</taxon>
        <taxon>Chromadorea</taxon>
        <taxon>Rhabditida</taxon>
        <taxon>Tylenchina</taxon>
        <taxon>Tylenchomorpha</taxon>
        <taxon>Tylenchoidea</taxon>
        <taxon>Meloidogynidae</taxon>
        <taxon>Meloidogyninae</taxon>
        <taxon>Meloidogyne</taxon>
    </lineage>
</organism>
<gene>
    <name evidence="2" type="ORF">MENT_LOCUS18667</name>
</gene>
<reference evidence="2 3" key="1">
    <citation type="submission" date="2020-08" db="EMBL/GenBank/DDBJ databases">
        <authorList>
            <person name="Koutsovoulos G."/>
            <person name="Danchin GJ E."/>
        </authorList>
    </citation>
    <scope>NUCLEOTIDE SEQUENCE [LARGE SCALE GENOMIC DNA]</scope>
</reference>
<evidence type="ECO:0000256" key="1">
    <source>
        <dbReference type="SAM" id="Phobius"/>
    </source>
</evidence>
<dbReference type="Proteomes" id="UP000580250">
    <property type="component" value="Unassembled WGS sequence"/>
</dbReference>
<accession>A0A6V7UXP0</accession>
<proteinExistence type="predicted"/>
<comment type="caution">
    <text evidence="2">The sequence shown here is derived from an EMBL/GenBank/DDBJ whole genome shotgun (WGS) entry which is preliminary data.</text>
</comment>